<dbReference type="EMBL" id="CP000757">
    <property type="protein sequence ID" value="ABX77138.1"/>
    <property type="molecule type" value="Genomic_DNA"/>
</dbReference>
<protein>
    <submittedName>
        <fullName evidence="2">Hypothetical outer membrane protein</fullName>
    </submittedName>
</protein>
<accession>A9M558</accession>
<dbReference type="Gene3D" id="2.160.20.110">
    <property type="match status" value="1"/>
</dbReference>
<evidence type="ECO:0000256" key="1">
    <source>
        <dbReference type="SAM" id="SignalP"/>
    </source>
</evidence>
<keyword evidence="2" id="KW-0614">Plasmid</keyword>
<dbReference type="AlphaFoldDB" id="A9M558"/>
<organism evidence="2">
    <name type="scientific">Vibrio sp. 09022</name>
    <dbReference type="NCBI Taxonomy" id="452804"/>
    <lineage>
        <taxon>Bacteria</taxon>
        <taxon>Pseudomonadati</taxon>
        <taxon>Pseudomonadota</taxon>
        <taxon>Gammaproteobacteria</taxon>
        <taxon>Vibrionales</taxon>
        <taxon>Vibrionaceae</taxon>
        <taxon>Vibrio</taxon>
    </lineage>
</organism>
<sequence>MIYTLFKSTVIITGLSIAPAFAQTSITNCDTFINTNFQAQEKYILENDIDCAGSAINNPLDFRGELDGQGYTIRDLVIQSDQRYTGLFSEIIEAKIVNLRLENITAKSSYRPLSFGVLAGVIRDSKLDNIEVANSQLLASSLKISQGVGLVAGRITGSNNVSSISVNNSTLRVGEGSYIGSIFGYVQHSKLDKLKSQNNRVYIDADGRSSIGGLVGKATSTKINNSDVSDILVSAPWADKASVGILAGALVATDIHGANLIRNSLDTRESSRHLSRGIVAGNIYDPQDSKANPSLKNINYEGEESLDWFNAKEVVHTMNLNVID</sequence>
<evidence type="ECO:0000313" key="2">
    <source>
        <dbReference type="EMBL" id="ABX77138.1"/>
    </source>
</evidence>
<name>A9M558_9VIBR</name>
<proteinExistence type="predicted"/>
<keyword evidence="1" id="KW-0732">Signal</keyword>
<geneLocation type="plasmid" evidence="2">
    <name>p09022A</name>
</geneLocation>
<feature type="signal peptide" evidence="1">
    <location>
        <begin position="1"/>
        <end position="22"/>
    </location>
</feature>
<feature type="chain" id="PRO_5002738070" evidence="1">
    <location>
        <begin position="23"/>
        <end position="324"/>
    </location>
</feature>
<reference evidence="2" key="1">
    <citation type="journal article" date="2007" name="Appl. Environ. Microbiol.">
        <title>Sequence characterization and comparative analysis of three plasmids isolated from environmental Vibrio spp.</title>
        <authorList>
            <person name="Hazen T.H."/>
            <person name="Wu D."/>
            <person name="Eisen J.A."/>
            <person name="Sobecky P.A."/>
        </authorList>
    </citation>
    <scope>NUCLEOTIDE SEQUENCE [LARGE SCALE GENOMIC DNA]</scope>
    <source>
        <strain evidence="2">09022</strain>
        <plasmid evidence="2">p09022A</plasmid>
    </source>
</reference>
<gene>
    <name evidence="2" type="ORF">BMSF_0035</name>
</gene>